<dbReference type="PANTHER" id="PTHR12111:SF2">
    <property type="entry name" value="SPLICING FACTOR YJU2B-RELATED"/>
    <property type="match status" value="1"/>
</dbReference>
<proteinExistence type="inferred from homology"/>
<dbReference type="GO" id="GO:0071014">
    <property type="term" value="C:post-mRNA release spliceosomal complex"/>
    <property type="evidence" value="ECO:0007669"/>
    <property type="project" value="TreeGrafter"/>
</dbReference>
<gene>
    <name evidence="2" type="ORF">C1SCF055_LOCUS18518</name>
</gene>
<reference evidence="3" key="2">
    <citation type="submission" date="2024-04" db="EMBL/GenBank/DDBJ databases">
        <authorList>
            <person name="Chen Y."/>
            <person name="Shah S."/>
            <person name="Dougan E. K."/>
            <person name="Thang M."/>
            <person name="Chan C."/>
        </authorList>
    </citation>
    <scope>NUCLEOTIDE SEQUENCE [LARGE SCALE GENOMIC DNA]</scope>
</reference>
<dbReference type="EMBL" id="CAMXCT030001613">
    <property type="protein sequence ID" value="CAL4778933.1"/>
    <property type="molecule type" value="Genomic_DNA"/>
</dbReference>
<evidence type="ECO:0000313" key="2">
    <source>
        <dbReference type="EMBL" id="CAI3991621.1"/>
    </source>
</evidence>
<organism evidence="2">
    <name type="scientific">Cladocopium goreaui</name>
    <dbReference type="NCBI Taxonomy" id="2562237"/>
    <lineage>
        <taxon>Eukaryota</taxon>
        <taxon>Sar</taxon>
        <taxon>Alveolata</taxon>
        <taxon>Dinophyceae</taxon>
        <taxon>Suessiales</taxon>
        <taxon>Symbiodiniaceae</taxon>
        <taxon>Cladocopium</taxon>
    </lineage>
</organism>
<dbReference type="InterPro" id="IPR007590">
    <property type="entry name" value="Saf4/Yju2"/>
</dbReference>
<evidence type="ECO:0000313" key="4">
    <source>
        <dbReference type="Proteomes" id="UP001152797"/>
    </source>
</evidence>
<evidence type="ECO:0000313" key="3">
    <source>
        <dbReference type="EMBL" id="CAL1144996.1"/>
    </source>
</evidence>
<reference evidence="2" key="1">
    <citation type="submission" date="2022-10" db="EMBL/GenBank/DDBJ databases">
        <authorList>
            <person name="Chen Y."/>
            <person name="Dougan E. K."/>
            <person name="Chan C."/>
            <person name="Rhodes N."/>
            <person name="Thang M."/>
        </authorList>
    </citation>
    <scope>NUCLEOTIDE SEQUENCE</scope>
</reference>
<dbReference type="GO" id="GO:0000398">
    <property type="term" value="P:mRNA splicing, via spliceosome"/>
    <property type="evidence" value="ECO:0007669"/>
    <property type="project" value="InterPro"/>
</dbReference>
<dbReference type="Proteomes" id="UP001152797">
    <property type="component" value="Unassembled WGS sequence"/>
</dbReference>
<name>A0A9P1CHQ3_9DINO</name>
<evidence type="ECO:0000256" key="1">
    <source>
        <dbReference type="ARBA" id="ARBA00005595"/>
    </source>
</evidence>
<comment type="similarity">
    <text evidence="1">Belongs to the CWC16 family.</text>
</comment>
<keyword evidence="4" id="KW-1185">Reference proteome</keyword>
<accession>A0A9P1CHQ3</accession>
<dbReference type="EMBL" id="CAMXCT020001613">
    <property type="protein sequence ID" value="CAL1144996.1"/>
    <property type="molecule type" value="Genomic_DNA"/>
</dbReference>
<dbReference type="EMBL" id="CAMXCT010001613">
    <property type="protein sequence ID" value="CAI3991621.1"/>
    <property type="molecule type" value="Genomic_DNA"/>
</dbReference>
<dbReference type="PANTHER" id="PTHR12111">
    <property type="entry name" value="SPLICING FACTOR YJU2"/>
    <property type="match status" value="1"/>
</dbReference>
<dbReference type="OrthoDB" id="360327at2759"/>
<dbReference type="GO" id="GO:0005684">
    <property type="term" value="C:U2-type spliceosomal complex"/>
    <property type="evidence" value="ECO:0007669"/>
    <property type="project" value="TreeGrafter"/>
</dbReference>
<sequence length="160" mass="18683">MTKDISLKAACADSFYYPQEWAPSKGSLDAFQRRRGFEHHFGKQRTKNLSKGVLLIRFEMPFTVQCLRCQHYIRQGTRYNADKKKVGMYFTTPLYEFAMNCGNIVHPARSANGSAHCNQRFVIRTDPKNDDYELAEGLRKKVEIWDNKVQWPLLIILRGF</sequence>
<comment type="caution">
    <text evidence="2">The sequence shown here is derived from an EMBL/GenBank/DDBJ whole genome shotgun (WGS) entry which is preliminary data.</text>
</comment>
<dbReference type="AlphaFoldDB" id="A0A9P1CHQ3"/>
<dbReference type="Pfam" id="PF04502">
    <property type="entry name" value="Saf4_Yju2"/>
    <property type="match status" value="1"/>
</dbReference>
<protein>
    <submittedName>
        <fullName evidence="2">Uncharacterized protein</fullName>
    </submittedName>
</protein>